<dbReference type="EMBL" id="BAET01000014">
    <property type="protein sequence ID" value="GAB55729.1"/>
    <property type="molecule type" value="Genomic_DNA"/>
</dbReference>
<gene>
    <name evidence="1" type="ORF">GPUN_1612</name>
</gene>
<dbReference type="PROSITE" id="PS51257">
    <property type="entry name" value="PROKAR_LIPOPROTEIN"/>
    <property type="match status" value="1"/>
</dbReference>
<reference evidence="1 2" key="2">
    <citation type="journal article" date="2017" name="Antonie Van Leeuwenhoek">
        <title>Rhizobium rhizosphaerae sp. nov., a novel species isolated from rice rhizosphere.</title>
        <authorList>
            <person name="Zhao J.J."/>
            <person name="Zhang J."/>
            <person name="Zhang R.J."/>
            <person name="Zhang C.W."/>
            <person name="Yin H.Q."/>
            <person name="Zhang X.X."/>
        </authorList>
    </citation>
    <scope>NUCLEOTIDE SEQUENCE [LARGE SCALE GENOMIC DNA]</scope>
    <source>
        <strain evidence="1 2">ACAM 611</strain>
    </source>
</reference>
<dbReference type="Proteomes" id="UP000053586">
    <property type="component" value="Unassembled WGS sequence"/>
</dbReference>
<proteinExistence type="predicted"/>
<sequence>MRMAQKHFSTLSLAVIAMFALSACTTNLVTQPASLTPKTP</sequence>
<evidence type="ECO:0000313" key="1">
    <source>
        <dbReference type="EMBL" id="GAB55729.1"/>
    </source>
</evidence>
<evidence type="ECO:0000313" key="2">
    <source>
        <dbReference type="Proteomes" id="UP000053586"/>
    </source>
</evidence>
<protein>
    <submittedName>
        <fullName evidence="1">Uncharacterized protein</fullName>
    </submittedName>
</protein>
<organism evidence="1 2">
    <name type="scientific">Glaciecola punicea ACAM 611</name>
    <dbReference type="NCBI Taxonomy" id="1121923"/>
    <lineage>
        <taxon>Bacteria</taxon>
        <taxon>Pseudomonadati</taxon>
        <taxon>Pseudomonadota</taxon>
        <taxon>Gammaproteobacteria</taxon>
        <taxon>Alteromonadales</taxon>
        <taxon>Alteromonadaceae</taxon>
        <taxon>Glaciecola</taxon>
    </lineage>
</organism>
<keyword evidence="2" id="KW-1185">Reference proteome</keyword>
<accession>H5TBQ2</accession>
<reference evidence="1 2" key="1">
    <citation type="journal article" date="2012" name="J. Bacteriol.">
        <title>Genome sequence of proteorhodopsin-containing sea ice bacterium Glaciecola punicea ACAM 611T.</title>
        <authorList>
            <person name="Qin Q.-L."/>
            <person name="Xie B.-B."/>
            <person name="Shu Y.-L."/>
            <person name="Rong J.-C."/>
            <person name="Zhao D.-L."/>
            <person name="Zhang X.-Y."/>
            <person name="Chen X.-L."/>
            <person name="Zhou B.-C."/>
            <person name="Zhanga Y.-Z."/>
        </authorList>
    </citation>
    <scope>NUCLEOTIDE SEQUENCE [LARGE SCALE GENOMIC DNA]</scope>
    <source>
        <strain evidence="1 2">ACAM 611</strain>
    </source>
</reference>
<name>H5TBQ2_9ALTE</name>
<comment type="caution">
    <text evidence="1">The sequence shown here is derived from an EMBL/GenBank/DDBJ whole genome shotgun (WGS) entry which is preliminary data.</text>
</comment>
<dbReference type="AlphaFoldDB" id="H5TBQ2"/>